<proteinExistence type="predicted"/>
<dbReference type="PhylomeDB" id="E9HYV8"/>
<dbReference type="Proteomes" id="UP000000305">
    <property type="component" value="Unassembled WGS sequence"/>
</dbReference>
<name>E9HYV8_DAPPU</name>
<dbReference type="PANTHER" id="PTHR34153">
    <property type="entry name" value="SI:CH211-262H13.3-RELATED-RELATED"/>
    <property type="match status" value="1"/>
</dbReference>
<sequence length="316" mass="35550">GPPELNNRQASQSSAVLEQVQQIRPVITPGLADQSNELSDGSKSVLTKLVKEVLKLQENIANVMTKMVVIEGQIELMARPIESEATAIDADFMTEPLKEIEDIKALEQTLLDNDKYYQLVTIIRNIGGGSIGSAVKRAWCRVFSTKVMAFVNWKGKATKKYQKQGLKNSIITKAVFEAVRNTGGRRAKDYELEKITKQMMKGMPEKYRNSLLKPAAEMEVDEEDGVEVMREQAVRENRPSLTSDKINIKVEIIEFVKSQLKLLPRASKNNSALSDIIKEPEYYPKAPEYFIKTYAAPSYYTDAPKYYSASSNKKVV</sequence>
<feature type="domain" description="DUF4806" evidence="1">
    <location>
        <begin position="91"/>
        <end position="178"/>
    </location>
</feature>
<dbReference type="AlphaFoldDB" id="E9HYV8"/>
<accession>E9HYV8</accession>
<feature type="non-terminal residue" evidence="2">
    <location>
        <position position="316"/>
    </location>
</feature>
<keyword evidence="3" id="KW-1185">Reference proteome</keyword>
<dbReference type="STRING" id="6669.E9HYV8"/>
<protein>
    <recommendedName>
        <fullName evidence="1">DUF4806 domain-containing protein</fullName>
    </recommendedName>
</protein>
<dbReference type="InParanoid" id="E9HYV8"/>
<dbReference type="HOGENOM" id="CLU_881595_0_0_1"/>
<gene>
    <name evidence="2" type="ORF">DAPPUDRAFT_269124</name>
</gene>
<dbReference type="PANTHER" id="PTHR34153:SF2">
    <property type="entry name" value="SI:CH211-262H13.3-RELATED"/>
    <property type="match status" value="1"/>
</dbReference>
<dbReference type="InterPro" id="IPR032071">
    <property type="entry name" value="DUF4806"/>
</dbReference>
<dbReference type="Pfam" id="PF16064">
    <property type="entry name" value="DUF4806"/>
    <property type="match status" value="1"/>
</dbReference>
<organism evidence="2 3">
    <name type="scientific">Daphnia pulex</name>
    <name type="common">Water flea</name>
    <dbReference type="NCBI Taxonomy" id="6669"/>
    <lineage>
        <taxon>Eukaryota</taxon>
        <taxon>Metazoa</taxon>
        <taxon>Ecdysozoa</taxon>
        <taxon>Arthropoda</taxon>
        <taxon>Crustacea</taxon>
        <taxon>Branchiopoda</taxon>
        <taxon>Diplostraca</taxon>
        <taxon>Cladocera</taxon>
        <taxon>Anomopoda</taxon>
        <taxon>Daphniidae</taxon>
        <taxon>Daphnia</taxon>
    </lineage>
</organism>
<reference evidence="2 3" key="1">
    <citation type="journal article" date="2011" name="Science">
        <title>The ecoresponsive genome of Daphnia pulex.</title>
        <authorList>
            <person name="Colbourne J.K."/>
            <person name="Pfrender M.E."/>
            <person name="Gilbert D."/>
            <person name="Thomas W.K."/>
            <person name="Tucker A."/>
            <person name="Oakley T.H."/>
            <person name="Tokishita S."/>
            <person name="Aerts A."/>
            <person name="Arnold G.J."/>
            <person name="Basu M.K."/>
            <person name="Bauer D.J."/>
            <person name="Caceres C.E."/>
            <person name="Carmel L."/>
            <person name="Casola C."/>
            <person name="Choi J.H."/>
            <person name="Detter J.C."/>
            <person name="Dong Q."/>
            <person name="Dusheyko S."/>
            <person name="Eads B.D."/>
            <person name="Frohlich T."/>
            <person name="Geiler-Samerotte K.A."/>
            <person name="Gerlach D."/>
            <person name="Hatcher P."/>
            <person name="Jogdeo S."/>
            <person name="Krijgsveld J."/>
            <person name="Kriventseva E.V."/>
            <person name="Kultz D."/>
            <person name="Laforsch C."/>
            <person name="Lindquist E."/>
            <person name="Lopez J."/>
            <person name="Manak J.R."/>
            <person name="Muller J."/>
            <person name="Pangilinan J."/>
            <person name="Patwardhan R.P."/>
            <person name="Pitluck S."/>
            <person name="Pritham E.J."/>
            <person name="Rechtsteiner A."/>
            <person name="Rho M."/>
            <person name="Rogozin I.B."/>
            <person name="Sakarya O."/>
            <person name="Salamov A."/>
            <person name="Schaack S."/>
            <person name="Shapiro H."/>
            <person name="Shiga Y."/>
            <person name="Skalitzky C."/>
            <person name="Smith Z."/>
            <person name="Souvorov A."/>
            <person name="Sung W."/>
            <person name="Tang Z."/>
            <person name="Tsuchiya D."/>
            <person name="Tu H."/>
            <person name="Vos H."/>
            <person name="Wang M."/>
            <person name="Wolf Y.I."/>
            <person name="Yamagata H."/>
            <person name="Yamada T."/>
            <person name="Ye Y."/>
            <person name="Shaw J.R."/>
            <person name="Andrews J."/>
            <person name="Crease T.J."/>
            <person name="Tang H."/>
            <person name="Lucas S.M."/>
            <person name="Robertson H.M."/>
            <person name="Bork P."/>
            <person name="Koonin E.V."/>
            <person name="Zdobnov E.M."/>
            <person name="Grigoriev I.V."/>
            <person name="Lynch M."/>
            <person name="Boore J.L."/>
        </authorList>
    </citation>
    <scope>NUCLEOTIDE SEQUENCE [LARGE SCALE GENOMIC DNA]</scope>
</reference>
<evidence type="ECO:0000313" key="3">
    <source>
        <dbReference type="Proteomes" id="UP000000305"/>
    </source>
</evidence>
<dbReference type="KEGG" id="dpx:DAPPUDRAFT_269124"/>
<dbReference type="eggNOG" id="ENOG502TBDJ">
    <property type="taxonomic scope" value="Eukaryota"/>
</dbReference>
<dbReference type="OrthoDB" id="6364070at2759"/>
<evidence type="ECO:0000313" key="2">
    <source>
        <dbReference type="EMBL" id="EFX63072.1"/>
    </source>
</evidence>
<dbReference type="EMBL" id="GL733230">
    <property type="protein sequence ID" value="EFX63072.1"/>
    <property type="molecule type" value="Genomic_DNA"/>
</dbReference>
<evidence type="ECO:0000259" key="1">
    <source>
        <dbReference type="Pfam" id="PF16064"/>
    </source>
</evidence>